<evidence type="ECO:0000313" key="2">
    <source>
        <dbReference type="Proteomes" id="UP001651880"/>
    </source>
</evidence>
<dbReference type="EMBL" id="JAJEKE010000009">
    <property type="protein sequence ID" value="MCQ1530074.1"/>
    <property type="molecule type" value="Genomic_DNA"/>
</dbReference>
<gene>
    <name evidence="1" type="ORF">LJD61_11015</name>
</gene>
<reference evidence="1 2" key="1">
    <citation type="submission" date="2021-10" db="EMBL/GenBank/DDBJ databases">
        <title>Lutispora strain m25 sp. nov., a thermophilic, non-spore-forming bacterium isolated from a lab-scale methanogenic bioreactor digesting anaerobic sludge.</title>
        <authorList>
            <person name="El Houari A."/>
            <person name="Mcdonald J."/>
        </authorList>
    </citation>
    <scope>NUCLEOTIDE SEQUENCE [LARGE SCALE GENOMIC DNA]</scope>
    <source>
        <strain evidence="2">m25</strain>
    </source>
</reference>
<proteinExistence type="predicted"/>
<dbReference type="RefSeq" id="WP_255227595.1">
    <property type="nucleotide sequence ID" value="NZ_JAJEKE010000009.1"/>
</dbReference>
<organism evidence="1 2">
    <name type="scientific">Lutispora saccharofermentans</name>
    <dbReference type="NCBI Taxonomy" id="3024236"/>
    <lineage>
        <taxon>Bacteria</taxon>
        <taxon>Bacillati</taxon>
        <taxon>Bacillota</taxon>
        <taxon>Clostridia</taxon>
        <taxon>Lutisporales</taxon>
        <taxon>Lutisporaceae</taxon>
        <taxon>Lutispora</taxon>
    </lineage>
</organism>
<keyword evidence="2" id="KW-1185">Reference proteome</keyword>
<dbReference type="InterPro" id="IPR025639">
    <property type="entry name" value="DruA"/>
</dbReference>
<dbReference type="Proteomes" id="UP001651880">
    <property type="component" value="Unassembled WGS sequence"/>
</dbReference>
<protein>
    <submittedName>
        <fullName evidence="1">DUF4338 domain-containing protein</fullName>
    </submittedName>
</protein>
<dbReference type="Pfam" id="PF14236">
    <property type="entry name" value="DruA"/>
    <property type="match status" value="2"/>
</dbReference>
<comment type="caution">
    <text evidence="1">The sequence shown here is derived from an EMBL/GenBank/DDBJ whole genome shotgun (WGS) entry which is preliminary data.</text>
</comment>
<accession>A0ABT1NHK1</accession>
<sequence length="662" mass="76970">MAIEANEISEIFSPALNEEYTSRFQCLVKKIGDVFPNYRELLIKQEISTTESCTPENDFEGLKYIAALRVLYDLAQQGWSLEVQNNTELYLTMLTENSNSKDYIRNRLSTERKAQFKVDSTLRFINYMERVKVYHNREISIKNLIGSKEALIEAINNNQRVVDPYIQLVTHSIDEHTGYRDIDIWRYFRYTWSIPYKTMPGRNLFYLVRDRAQEFHPVIGIFALGNAVLNLTVRDNEIGWTVDAIRSTLERKSSKEISTQEVSQTNGKKVTSKRTRYLETEEAHIARTTAYSQKTMEVLLGNLKNAINDIYVRDLGYHRGTKYPSEEKINELKRLYEELREQAIDNKKTAKVTDWEDETKEILFKKKRTFELAKLLDAMRWFNHFKCDSYTKWLDSMVKNEQGRKAINVALVANRKTKIGSNMMEIIVCGAIPPYNELLGGKLVSILACSPVVIRDYTEKYKNQVSEIASRMKGKRVIRDSRLAFLGTTSLYSIGSSQYNRIKVPINDEFTLQFKKMGITEGYGTVYFSKETTDAMMRILELQDGGRRINNVFGEGTSPRFRLISRGLSTLGIKADAFLKHYSPRVVYSIELATNTNEFLLGYTDELNYSFDITSNEDVNKKTQGLIEYWYERWMSKRLHTVDIIQRLQAFTPESIMLNYTR</sequence>
<evidence type="ECO:0000313" key="1">
    <source>
        <dbReference type="EMBL" id="MCQ1530074.1"/>
    </source>
</evidence>
<name>A0ABT1NHK1_9FIRM</name>